<evidence type="ECO:0000256" key="5">
    <source>
        <dbReference type="ARBA" id="ARBA00023040"/>
    </source>
</evidence>
<evidence type="ECO:0000256" key="2">
    <source>
        <dbReference type="ARBA" id="ARBA00022475"/>
    </source>
</evidence>
<sequence length="204" mass="23511">MVSVPVTTFLYLHILTYSNSFVNPIIYALKIPEFRQSLITVSASEPGLSNTLQAVTPCRKLKRRSKILTSCYLTLVSYLPYAILHTCCSCLLKFHFNKDRCIYFAILISIFLSVLCCCNIVIWRKFQQRGNAIHQQNRAYQNQRLTKTLLFVSAASLFSWLPYAVVKYLRVAHEIPFPVTCLYCTYILNYFNSFASPIIYVSTI</sequence>
<dbReference type="EMBL" id="CALNXI010000630">
    <property type="protein sequence ID" value="CAH3030371.1"/>
    <property type="molecule type" value="Genomic_DNA"/>
</dbReference>
<keyword evidence="8" id="KW-0325">Glycoprotein</keyword>
<feature type="transmembrane region" description="Helical" evidence="10">
    <location>
        <begin position="175"/>
        <end position="201"/>
    </location>
</feature>
<dbReference type="PANTHER" id="PTHR24246">
    <property type="entry name" value="OLFACTORY RECEPTOR AND ADENOSINE RECEPTOR"/>
    <property type="match status" value="1"/>
</dbReference>
<proteinExistence type="predicted"/>
<accession>A0ABN8ML27</accession>
<feature type="transmembrane region" description="Helical" evidence="10">
    <location>
        <begin position="72"/>
        <end position="96"/>
    </location>
</feature>
<evidence type="ECO:0000256" key="8">
    <source>
        <dbReference type="ARBA" id="ARBA00023180"/>
    </source>
</evidence>
<organism evidence="12 13">
    <name type="scientific">Porites evermanni</name>
    <dbReference type="NCBI Taxonomy" id="104178"/>
    <lineage>
        <taxon>Eukaryota</taxon>
        <taxon>Metazoa</taxon>
        <taxon>Cnidaria</taxon>
        <taxon>Anthozoa</taxon>
        <taxon>Hexacorallia</taxon>
        <taxon>Scleractinia</taxon>
        <taxon>Fungiina</taxon>
        <taxon>Poritidae</taxon>
        <taxon>Porites</taxon>
    </lineage>
</organism>
<name>A0ABN8ML27_9CNID</name>
<feature type="non-terminal residue" evidence="12">
    <location>
        <position position="204"/>
    </location>
</feature>
<keyword evidence="13" id="KW-1185">Reference proteome</keyword>
<evidence type="ECO:0000259" key="11">
    <source>
        <dbReference type="PROSITE" id="PS50262"/>
    </source>
</evidence>
<reference evidence="12 13" key="1">
    <citation type="submission" date="2022-05" db="EMBL/GenBank/DDBJ databases">
        <authorList>
            <consortium name="Genoscope - CEA"/>
            <person name="William W."/>
        </authorList>
    </citation>
    <scope>NUCLEOTIDE SEQUENCE [LARGE SCALE GENOMIC DNA]</scope>
</reference>
<dbReference type="InterPro" id="IPR017452">
    <property type="entry name" value="GPCR_Rhodpsn_7TM"/>
</dbReference>
<dbReference type="Gene3D" id="1.10.1220.70">
    <property type="match status" value="1"/>
</dbReference>
<keyword evidence="5" id="KW-0297">G-protein coupled receptor</keyword>
<evidence type="ECO:0000256" key="7">
    <source>
        <dbReference type="ARBA" id="ARBA00023170"/>
    </source>
</evidence>
<keyword evidence="2" id="KW-1003">Cell membrane</keyword>
<protein>
    <recommendedName>
        <fullName evidence="11">G-protein coupled receptors family 1 profile domain-containing protein</fullName>
    </recommendedName>
</protein>
<comment type="caution">
    <text evidence="12">The sequence shown here is derived from an EMBL/GenBank/DDBJ whole genome shotgun (WGS) entry which is preliminary data.</text>
</comment>
<dbReference type="InterPro" id="IPR000276">
    <property type="entry name" value="GPCR_Rhodpsn"/>
</dbReference>
<keyword evidence="9" id="KW-0807">Transducer</keyword>
<comment type="subcellular location">
    <subcellularLocation>
        <location evidence="1">Cell membrane</location>
        <topology evidence="1">Multi-pass membrane protein</topology>
    </subcellularLocation>
</comment>
<dbReference type="PANTHER" id="PTHR24246:SF27">
    <property type="entry name" value="ADENOSINE RECEPTOR, ISOFORM A"/>
    <property type="match status" value="1"/>
</dbReference>
<dbReference type="Pfam" id="PF00001">
    <property type="entry name" value="7tm_1"/>
    <property type="match status" value="1"/>
</dbReference>
<feature type="transmembrane region" description="Helical" evidence="10">
    <location>
        <begin position="102"/>
        <end position="123"/>
    </location>
</feature>
<evidence type="ECO:0000256" key="4">
    <source>
        <dbReference type="ARBA" id="ARBA00022989"/>
    </source>
</evidence>
<dbReference type="Gene3D" id="1.20.1070.10">
    <property type="entry name" value="Rhodopsin 7-helix transmembrane proteins"/>
    <property type="match status" value="1"/>
</dbReference>
<evidence type="ECO:0000313" key="13">
    <source>
        <dbReference type="Proteomes" id="UP001159427"/>
    </source>
</evidence>
<evidence type="ECO:0000256" key="10">
    <source>
        <dbReference type="SAM" id="Phobius"/>
    </source>
</evidence>
<feature type="domain" description="G-protein coupled receptors family 1 profile" evidence="11">
    <location>
        <begin position="71"/>
        <end position="200"/>
    </location>
</feature>
<evidence type="ECO:0000256" key="6">
    <source>
        <dbReference type="ARBA" id="ARBA00023136"/>
    </source>
</evidence>
<keyword evidence="3 10" id="KW-0812">Transmembrane</keyword>
<evidence type="ECO:0000313" key="12">
    <source>
        <dbReference type="EMBL" id="CAH3030371.1"/>
    </source>
</evidence>
<evidence type="ECO:0000256" key="1">
    <source>
        <dbReference type="ARBA" id="ARBA00004651"/>
    </source>
</evidence>
<dbReference type="Proteomes" id="UP001159427">
    <property type="component" value="Unassembled WGS sequence"/>
</dbReference>
<feature type="transmembrane region" description="Helical" evidence="10">
    <location>
        <begin position="6"/>
        <end position="29"/>
    </location>
</feature>
<keyword evidence="7" id="KW-0675">Receptor</keyword>
<feature type="transmembrane region" description="Helical" evidence="10">
    <location>
        <begin position="144"/>
        <end position="163"/>
    </location>
</feature>
<keyword evidence="4 10" id="KW-1133">Transmembrane helix</keyword>
<dbReference type="CDD" id="cd00637">
    <property type="entry name" value="7tm_classA_rhodopsin-like"/>
    <property type="match status" value="1"/>
</dbReference>
<evidence type="ECO:0000256" key="3">
    <source>
        <dbReference type="ARBA" id="ARBA00022692"/>
    </source>
</evidence>
<gene>
    <name evidence="12" type="ORF">PEVE_00037885</name>
</gene>
<keyword evidence="6 10" id="KW-0472">Membrane</keyword>
<dbReference type="SUPFAM" id="SSF81321">
    <property type="entry name" value="Family A G protein-coupled receptor-like"/>
    <property type="match status" value="2"/>
</dbReference>
<dbReference type="PROSITE" id="PS50262">
    <property type="entry name" value="G_PROTEIN_RECEP_F1_2"/>
    <property type="match status" value="1"/>
</dbReference>
<evidence type="ECO:0000256" key="9">
    <source>
        <dbReference type="ARBA" id="ARBA00023224"/>
    </source>
</evidence>